<proteinExistence type="predicted"/>
<dbReference type="EMBL" id="JANBPK010001190">
    <property type="protein sequence ID" value="KAJ2925299.1"/>
    <property type="molecule type" value="Genomic_DNA"/>
</dbReference>
<keyword evidence="3" id="KW-1185">Reference proteome</keyword>
<feature type="region of interest" description="Disordered" evidence="1">
    <location>
        <begin position="160"/>
        <end position="197"/>
    </location>
</feature>
<feature type="region of interest" description="Disordered" evidence="1">
    <location>
        <begin position="1"/>
        <end position="106"/>
    </location>
</feature>
<evidence type="ECO:0000313" key="3">
    <source>
        <dbReference type="Proteomes" id="UP001140091"/>
    </source>
</evidence>
<protein>
    <recommendedName>
        <fullName evidence="4">Transposase domain-containing protein</fullName>
    </recommendedName>
</protein>
<dbReference type="Proteomes" id="UP001140091">
    <property type="component" value="Unassembled WGS sequence"/>
</dbReference>
<evidence type="ECO:0000256" key="1">
    <source>
        <dbReference type="SAM" id="MobiDB-lite"/>
    </source>
</evidence>
<feature type="non-terminal residue" evidence="2">
    <location>
        <position position="1"/>
    </location>
</feature>
<reference evidence="2" key="1">
    <citation type="submission" date="2022-06" db="EMBL/GenBank/DDBJ databases">
        <title>Genome Sequence of Candolleomyces eurysporus.</title>
        <authorList>
            <person name="Buettner E."/>
        </authorList>
    </citation>
    <scope>NUCLEOTIDE SEQUENCE</scope>
    <source>
        <strain evidence="2">VTCC 930004</strain>
    </source>
</reference>
<dbReference type="AlphaFoldDB" id="A0A9W8ME47"/>
<organism evidence="2 3">
    <name type="scientific">Candolleomyces eurysporus</name>
    <dbReference type="NCBI Taxonomy" id="2828524"/>
    <lineage>
        <taxon>Eukaryota</taxon>
        <taxon>Fungi</taxon>
        <taxon>Dikarya</taxon>
        <taxon>Basidiomycota</taxon>
        <taxon>Agaricomycotina</taxon>
        <taxon>Agaricomycetes</taxon>
        <taxon>Agaricomycetidae</taxon>
        <taxon>Agaricales</taxon>
        <taxon>Agaricineae</taxon>
        <taxon>Psathyrellaceae</taxon>
        <taxon>Candolleomyces</taxon>
    </lineage>
</organism>
<evidence type="ECO:0008006" key="4">
    <source>
        <dbReference type="Google" id="ProtNLM"/>
    </source>
</evidence>
<gene>
    <name evidence="2" type="ORF">H1R20_g11767</name>
</gene>
<sequence length="743" mass="82779">MQGQELAGDRSLKRKEPSGSQDMEEAPDNELDLPGRSAKRPCNGFGDIDPDSQGESISDTDMAGAWSAEESVTASLLNELEAPQSLDDSGREEPETNDSAELNEMQGIQHTDMQEAGNQMEMTNSAPLAAASQVAEAPDSLEDCRDHELAETLRQLHIQEHLRSSSSSDDPDGDLGQPIGTSHSPGELDPTAGDETFQATPSSIEHIKWTQEFIKLIQSATLDDDNLDEATRERLRNPSCPRLDEELAAYKKSLDLYFLTSLAPESVYKGLRQHMQKYHGTEILSLHSVRQLVEELTGIAPVYDDMCINGCHAFTGPFADKMECDTCGQARYLPGMTNSKKKVPRQQACTIPLGPQIQALRKSKEGSLAMQYRSKKMQELIDAEASGEEAIYDDIYCGSDLKNLAQDLGFTPTEDDTFVGISVDGVQLYQDKKSDTWFGIWIVYDYDPSTRYKRRYILPAFIIPSPEKPKNVESFLFRSFYHLSALQRENGGAGLQAWDAAKQAIISSRIFFLFGTADAIGLVELDGRVGHHGAHGCRLGCPMKGRHKPGAGHYYAAHLRPNFSSVGECDHADFDLRNIPNPTVAKYREDLDTVIASPNQTAYERTRLATGISRPSLILALKYLLPPPKCFTVDLMHLLLNNIPELMLSIWRGTIKCDTETDSKLTWDWATLNGKHWEEHGQLIADAKNAFPSLFHRTPQNPAQKLNSGFKATEYCLYFFGLGPAHFRTLLPKIYWQNYCKLV</sequence>
<evidence type="ECO:0000313" key="2">
    <source>
        <dbReference type="EMBL" id="KAJ2925299.1"/>
    </source>
</evidence>
<name>A0A9W8ME47_9AGAR</name>
<comment type="caution">
    <text evidence="2">The sequence shown here is derived from an EMBL/GenBank/DDBJ whole genome shotgun (WGS) entry which is preliminary data.</text>
</comment>
<accession>A0A9W8ME47</accession>
<dbReference type="OrthoDB" id="2669721at2759"/>
<feature type="compositionally biased region" description="Basic and acidic residues" evidence="1">
    <location>
        <begin position="7"/>
        <end position="17"/>
    </location>
</feature>
<feature type="compositionally biased region" description="Acidic residues" evidence="1">
    <location>
        <begin position="22"/>
        <end position="31"/>
    </location>
</feature>